<dbReference type="HOGENOM" id="CLU_1947457_0_0_10"/>
<accession>D7VTG0</accession>
<dbReference type="EMBL" id="ACHA02000012">
    <property type="protein sequence ID" value="EFK57061.1"/>
    <property type="molecule type" value="Genomic_DNA"/>
</dbReference>
<protein>
    <submittedName>
        <fullName evidence="1">Uncharacterized protein</fullName>
    </submittedName>
</protein>
<sequence>MKIICSFLYIYNNILPELIMKRILIPLTLISALFFTSASAVKKPEFTGCEMASTYAELAFMTFKKAYQSTSIENAKPLLKDGVAKATEASAYALIPSCNCANAKNYALNAVTFGNKALKESDLQGMKKWAKKAMDMSLDVLTATPNCK</sequence>
<reference evidence="1" key="1">
    <citation type="submission" date="2010-07" db="EMBL/GenBank/DDBJ databases">
        <authorList>
            <person name="Muzny D."/>
            <person name="Qin X."/>
            <person name="Buhay C."/>
            <person name="Dugan-Rocha S."/>
            <person name="Ding Y."/>
            <person name="Chen G."/>
            <person name="Hawes A."/>
            <person name="Holder M."/>
            <person name="Jhangiani S."/>
            <person name="Johnson A."/>
            <person name="Khan Z."/>
            <person name="Li Z."/>
            <person name="Liu W."/>
            <person name="Liu X."/>
            <person name="Perez L."/>
            <person name="Shen H."/>
            <person name="Wang Q."/>
            <person name="Watt J."/>
            <person name="Xi L."/>
            <person name="Xin Y."/>
            <person name="Zhou J."/>
            <person name="Deng J."/>
            <person name="Jiang H."/>
            <person name="Liu Y."/>
            <person name="Qu J."/>
            <person name="Song X.-Z."/>
            <person name="Zhang L."/>
            <person name="Villasana D."/>
            <person name="Johnson A."/>
            <person name="Liu J."/>
            <person name="Liyanage D."/>
            <person name="Lorensuhewa L."/>
            <person name="Robinson T."/>
            <person name="Song A."/>
            <person name="Song B.-B."/>
            <person name="Dinh H."/>
            <person name="Thornton R."/>
            <person name="Coyle M."/>
            <person name="Francisco L."/>
            <person name="Jackson L."/>
            <person name="Javaid M."/>
            <person name="Korchina V."/>
            <person name="Kovar C."/>
            <person name="Mata R."/>
            <person name="Mathew T."/>
            <person name="Ngo R."/>
            <person name="Nguyen L."/>
            <person name="Nguyen N."/>
            <person name="Okwuonu G."/>
            <person name="Ongeri F."/>
            <person name="Pham C."/>
            <person name="Simmons D."/>
            <person name="Wilczek-Boney K."/>
            <person name="Hale W."/>
            <person name="Jakkamsetti A."/>
            <person name="Pham P."/>
            <person name="Ruth R."/>
            <person name="San Lucas F."/>
            <person name="Warren J."/>
            <person name="Zhang J."/>
            <person name="Zhao Z."/>
            <person name="Zhou C."/>
            <person name="Zhu D."/>
            <person name="Lee S."/>
            <person name="Bess C."/>
            <person name="Blankenburg K."/>
            <person name="Forbes L."/>
            <person name="Fu Q."/>
            <person name="Gubbala S."/>
            <person name="Hirani K."/>
            <person name="Jayaseelan J.C."/>
            <person name="Lara F."/>
            <person name="Munidasa M."/>
            <person name="Palculict T."/>
            <person name="Patil S."/>
            <person name="Pu L.-L."/>
            <person name="Saada N."/>
            <person name="Tang L."/>
            <person name="Weissenberger G."/>
            <person name="Zhu Y."/>
            <person name="Hemphill L."/>
            <person name="Shang Y."/>
            <person name="Youmans B."/>
            <person name="Ayvaz T."/>
            <person name="Ross M."/>
            <person name="Santibanez J."/>
            <person name="Aqrawi P."/>
            <person name="Gross S."/>
            <person name="Joshi V."/>
            <person name="Fowler G."/>
            <person name="Nazareth L."/>
            <person name="Reid J."/>
            <person name="Worley K."/>
            <person name="Petrosino J."/>
            <person name="Highlander S."/>
            <person name="Gibbs R."/>
        </authorList>
    </citation>
    <scope>NUCLEOTIDE SEQUENCE [LARGE SCALE GENOMIC DNA]</scope>
    <source>
        <strain evidence="1">ATCC 33861</strain>
    </source>
</reference>
<proteinExistence type="predicted"/>
<dbReference type="Proteomes" id="UP000006258">
    <property type="component" value="Unassembled WGS sequence"/>
</dbReference>
<organism evidence="1 2">
    <name type="scientific">Sphingobacterium spiritivorum ATCC 33861</name>
    <dbReference type="NCBI Taxonomy" id="525373"/>
    <lineage>
        <taxon>Bacteria</taxon>
        <taxon>Pseudomonadati</taxon>
        <taxon>Bacteroidota</taxon>
        <taxon>Sphingobacteriia</taxon>
        <taxon>Sphingobacteriales</taxon>
        <taxon>Sphingobacteriaceae</taxon>
        <taxon>Sphingobacterium</taxon>
    </lineage>
</organism>
<evidence type="ECO:0000313" key="1">
    <source>
        <dbReference type="EMBL" id="EFK57061.1"/>
    </source>
</evidence>
<evidence type="ECO:0000313" key="2">
    <source>
        <dbReference type="Proteomes" id="UP000006258"/>
    </source>
</evidence>
<comment type="caution">
    <text evidence="1">The sequence shown here is derived from an EMBL/GenBank/DDBJ whole genome shotgun (WGS) entry which is preliminary data.</text>
</comment>
<dbReference type="AlphaFoldDB" id="D7VTG0"/>
<dbReference type="STRING" id="525373.HMPREF0766_14264"/>
<name>D7VTG0_SPHSI</name>
<gene>
    <name evidence="1" type="ORF">HMPREF0766_14264</name>
</gene>
<keyword evidence="2" id="KW-1185">Reference proteome</keyword>